<reference evidence="2 3" key="1">
    <citation type="submission" date="2019-03" db="EMBL/GenBank/DDBJ databases">
        <title>First draft genome of Liparis tanakae, snailfish: a comprehensive survey of snailfish specific genes.</title>
        <authorList>
            <person name="Kim W."/>
            <person name="Song I."/>
            <person name="Jeong J.-H."/>
            <person name="Kim D."/>
            <person name="Kim S."/>
            <person name="Ryu S."/>
            <person name="Song J.Y."/>
            <person name="Lee S.K."/>
        </authorList>
    </citation>
    <scope>NUCLEOTIDE SEQUENCE [LARGE SCALE GENOMIC DNA]</scope>
    <source>
        <tissue evidence="2">Muscle</tissue>
    </source>
</reference>
<evidence type="ECO:0000313" key="3">
    <source>
        <dbReference type="Proteomes" id="UP000314294"/>
    </source>
</evidence>
<proteinExistence type="predicted"/>
<evidence type="ECO:0000256" key="1">
    <source>
        <dbReference type="SAM" id="MobiDB-lite"/>
    </source>
</evidence>
<feature type="region of interest" description="Disordered" evidence="1">
    <location>
        <begin position="151"/>
        <end position="170"/>
    </location>
</feature>
<sequence>MEPLWAAECILILTHHKEIFRAEAAEHNLSDLPEGPQQGEEVERRYLNLEEWVKPQVIICWAAGQAAEQQGSPTLHSQITTWLLTRLLPRLGGILCFINLLESSPGSSQLSVFGSAHSLCVTPGLQHKSTSSSLISSLCLITVASGVKMSRGDKSQSTKQQQLSGAAEKLGSSMKLQHSRTLLGPGCGSQQWIVTLKSQMERVHPMASRQLVSIDISMSACPTRERGPPPRSPLCCTTTFQQCPTRHTCETVGNMSSMGPTLWYHQLLADFR</sequence>
<dbReference type="Proteomes" id="UP000314294">
    <property type="component" value="Unassembled WGS sequence"/>
</dbReference>
<keyword evidence="3" id="KW-1185">Reference proteome</keyword>
<gene>
    <name evidence="2" type="ORF">EYF80_013030</name>
</gene>
<comment type="caution">
    <text evidence="2">The sequence shown here is derived from an EMBL/GenBank/DDBJ whole genome shotgun (WGS) entry which is preliminary data.</text>
</comment>
<protein>
    <submittedName>
        <fullName evidence="2">Uncharacterized protein</fullName>
    </submittedName>
</protein>
<name>A0A4Z2IG80_9TELE</name>
<accession>A0A4Z2IG80</accession>
<dbReference type="AlphaFoldDB" id="A0A4Z2IG80"/>
<organism evidence="2 3">
    <name type="scientific">Liparis tanakae</name>
    <name type="common">Tanaka's snailfish</name>
    <dbReference type="NCBI Taxonomy" id="230148"/>
    <lineage>
        <taxon>Eukaryota</taxon>
        <taxon>Metazoa</taxon>
        <taxon>Chordata</taxon>
        <taxon>Craniata</taxon>
        <taxon>Vertebrata</taxon>
        <taxon>Euteleostomi</taxon>
        <taxon>Actinopterygii</taxon>
        <taxon>Neopterygii</taxon>
        <taxon>Teleostei</taxon>
        <taxon>Neoteleostei</taxon>
        <taxon>Acanthomorphata</taxon>
        <taxon>Eupercaria</taxon>
        <taxon>Perciformes</taxon>
        <taxon>Cottioidei</taxon>
        <taxon>Cottales</taxon>
        <taxon>Liparidae</taxon>
        <taxon>Liparis</taxon>
    </lineage>
</organism>
<dbReference type="EMBL" id="SRLO01000090">
    <property type="protein sequence ID" value="TNN76781.1"/>
    <property type="molecule type" value="Genomic_DNA"/>
</dbReference>
<evidence type="ECO:0000313" key="2">
    <source>
        <dbReference type="EMBL" id="TNN76781.1"/>
    </source>
</evidence>